<evidence type="ECO:0000256" key="2">
    <source>
        <dbReference type="ARBA" id="ARBA00023015"/>
    </source>
</evidence>
<dbReference type="InterPro" id="IPR000847">
    <property type="entry name" value="LysR_HTH_N"/>
</dbReference>
<dbReference type="Pfam" id="PF03466">
    <property type="entry name" value="LysR_substrate"/>
    <property type="match status" value="1"/>
</dbReference>
<keyword evidence="4" id="KW-0804">Transcription</keyword>
<protein>
    <submittedName>
        <fullName evidence="6">LysR family transcriptional regulator</fullName>
    </submittedName>
</protein>
<evidence type="ECO:0000256" key="3">
    <source>
        <dbReference type="ARBA" id="ARBA00023125"/>
    </source>
</evidence>
<feature type="domain" description="HTH lysR-type" evidence="5">
    <location>
        <begin position="8"/>
        <end position="65"/>
    </location>
</feature>
<evidence type="ECO:0000313" key="6">
    <source>
        <dbReference type="EMBL" id="MQT13566.1"/>
    </source>
</evidence>
<dbReference type="SUPFAM" id="SSF53850">
    <property type="entry name" value="Periplasmic binding protein-like II"/>
    <property type="match status" value="1"/>
</dbReference>
<dbReference type="GO" id="GO:0003700">
    <property type="term" value="F:DNA-binding transcription factor activity"/>
    <property type="evidence" value="ECO:0007669"/>
    <property type="project" value="InterPro"/>
</dbReference>
<evidence type="ECO:0000259" key="5">
    <source>
        <dbReference type="PROSITE" id="PS50931"/>
    </source>
</evidence>
<dbReference type="PROSITE" id="PS50931">
    <property type="entry name" value="HTH_LYSR"/>
    <property type="match status" value="1"/>
</dbReference>
<evidence type="ECO:0000313" key="7">
    <source>
        <dbReference type="Proteomes" id="UP000332515"/>
    </source>
</evidence>
<name>A0A6A7Y4B2_9HYPH</name>
<dbReference type="RefSeq" id="WP_208948330.1">
    <property type="nucleotide sequence ID" value="NZ_VWNA01000001.1"/>
</dbReference>
<evidence type="ECO:0000256" key="1">
    <source>
        <dbReference type="ARBA" id="ARBA00009437"/>
    </source>
</evidence>
<dbReference type="SUPFAM" id="SSF46785">
    <property type="entry name" value="Winged helix' DNA-binding domain"/>
    <property type="match status" value="1"/>
</dbReference>
<dbReference type="Pfam" id="PF00126">
    <property type="entry name" value="HTH_1"/>
    <property type="match status" value="1"/>
</dbReference>
<comment type="caution">
    <text evidence="6">The sequence shown here is derived from an EMBL/GenBank/DDBJ whole genome shotgun (WGS) entry which is preliminary data.</text>
</comment>
<dbReference type="Gene3D" id="3.40.190.10">
    <property type="entry name" value="Periplasmic binding protein-like II"/>
    <property type="match status" value="2"/>
</dbReference>
<dbReference type="AlphaFoldDB" id="A0A6A7Y4B2"/>
<proteinExistence type="inferred from homology"/>
<organism evidence="6 7">
    <name type="scientific">Segnochrobactrum spirostomi</name>
    <dbReference type="NCBI Taxonomy" id="2608987"/>
    <lineage>
        <taxon>Bacteria</taxon>
        <taxon>Pseudomonadati</taxon>
        <taxon>Pseudomonadota</taxon>
        <taxon>Alphaproteobacteria</taxon>
        <taxon>Hyphomicrobiales</taxon>
        <taxon>Segnochrobactraceae</taxon>
        <taxon>Segnochrobactrum</taxon>
    </lineage>
</organism>
<dbReference type="PANTHER" id="PTHR30126">
    <property type="entry name" value="HTH-TYPE TRANSCRIPTIONAL REGULATOR"/>
    <property type="match status" value="1"/>
</dbReference>
<accession>A0A6A7Y4B2</accession>
<keyword evidence="7" id="KW-1185">Reference proteome</keyword>
<evidence type="ECO:0000256" key="4">
    <source>
        <dbReference type="ARBA" id="ARBA00023163"/>
    </source>
</evidence>
<dbReference type="InterPro" id="IPR005119">
    <property type="entry name" value="LysR_subst-bd"/>
</dbReference>
<dbReference type="GO" id="GO:0000976">
    <property type="term" value="F:transcription cis-regulatory region binding"/>
    <property type="evidence" value="ECO:0007669"/>
    <property type="project" value="TreeGrafter"/>
</dbReference>
<keyword evidence="2" id="KW-0805">Transcription regulation</keyword>
<sequence length="306" mass="33881">MAPRLDTVDLRLLRVFVAVVEARGFTAAQTVLNVGASTISNHISALETRLGVKLCRRGRAGFRLTEDGELIYAETQRLFAAIDAFDMRASAMRAHVRGTLPLGIVDNTITDRTAPLHAAIGAFVAAMPDIQLFIDMRPPNDLLRELMEGRLHVVIGSFPKILLGLRYIRLYDEPHRFYCGRAHPLFAVPDRQIGPEVLARHRLISRGYWGSRDAKQPRSDRAPAVVNNMEAGARLILSGAFLGYLPIHFAERWVARGEMRAILPDDLAYDAPFEIACAQTPLAAPARRFVDQVLATFGVTESDTTV</sequence>
<dbReference type="EMBL" id="VWNA01000001">
    <property type="protein sequence ID" value="MQT13566.1"/>
    <property type="molecule type" value="Genomic_DNA"/>
</dbReference>
<keyword evidence="3" id="KW-0238">DNA-binding</keyword>
<dbReference type="CDD" id="cd05466">
    <property type="entry name" value="PBP2_LTTR_substrate"/>
    <property type="match status" value="1"/>
</dbReference>
<dbReference type="InterPro" id="IPR036390">
    <property type="entry name" value="WH_DNA-bd_sf"/>
</dbReference>
<dbReference type="PANTHER" id="PTHR30126:SF98">
    <property type="entry name" value="HTH-TYPE TRANSCRIPTIONAL ACTIVATOR BAUR"/>
    <property type="match status" value="1"/>
</dbReference>
<gene>
    <name evidence="6" type="ORF">F0357_13145</name>
</gene>
<dbReference type="InterPro" id="IPR036388">
    <property type="entry name" value="WH-like_DNA-bd_sf"/>
</dbReference>
<dbReference type="Gene3D" id="1.10.10.10">
    <property type="entry name" value="Winged helix-like DNA-binding domain superfamily/Winged helix DNA-binding domain"/>
    <property type="match status" value="1"/>
</dbReference>
<reference evidence="6 7" key="1">
    <citation type="submission" date="2019-09" db="EMBL/GenBank/DDBJ databases">
        <title>Segnochrobactrum spirostomi gen. nov., sp. nov., isolated from the ciliate Spirostomum cf. yagiui and description of a novel family, Segnochrobactraceae fam. nov. within the order Rhizobiales of the class Alphaproteobacteria.</title>
        <authorList>
            <person name="Akter S."/>
            <person name="Shazib S.U.A."/>
            <person name="Shin M.K."/>
        </authorList>
    </citation>
    <scope>NUCLEOTIDE SEQUENCE [LARGE SCALE GENOMIC DNA]</scope>
    <source>
        <strain evidence="6 7">Sp-1</strain>
    </source>
</reference>
<dbReference type="Proteomes" id="UP000332515">
    <property type="component" value="Unassembled WGS sequence"/>
</dbReference>
<comment type="similarity">
    <text evidence="1">Belongs to the LysR transcriptional regulatory family.</text>
</comment>